<organism evidence="1 2">
    <name type="scientific">Jimgerdemannia flammicorona</name>
    <dbReference type="NCBI Taxonomy" id="994334"/>
    <lineage>
        <taxon>Eukaryota</taxon>
        <taxon>Fungi</taxon>
        <taxon>Fungi incertae sedis</taxon>
        <taxon>Mucoromycota</taxon>
        <taxon>Mucoromycotina</taxon>
        <taxon>Endogonomycetes</taxon>
        <taxon>Endogonales</taxon>
        <taxon>Endogonaceae</taxon>
        <taxon>Jimgerdemannia</taxon>
    </lineage>
</organism>
<keyword evidence="2" id="KW-1185">Reference proteome</keyword>
<dbReference type="EMBL" id="RBNJ01000417">
    <property type="protein sequence ID" value="RUS34551.1"/>
    <property type="molecule type" value="Genomic_DNA"/>
</dbReference>
<accession>A0A433QXL3</accession>
<dbReference type="Proteomes" id="UP000274822">
    <property type="component" value="Unassembled WGS sequence"/>
</dbReference>
<name>A0A433QXL3_9FUNG</name>
<evidence type="ECO:0000313" key="2">
    <source>
        <dbReference type="Proteomes" id="UP000274822"/>
    </source>
</evidence>
<gene>
    <name evidence="1" type="ORF">BC938DRAFT_479742</name>
</gene>
<reference evidence="1 2" key="1">
    <citation type="journal article" date="2018" name="New Phytol.">
        <title>Phylogenomics of Endogonaceae and evolution of mycorrhizas within Mucoromycota.</title>
        <authorList>
            <person name="Chang Y."/>
            <person name="Desiro A."/>
            <person name="Na H."/>
            <person name="Sandor L."/>
            <person name="Lipzen A."/>
            <person name="Clum A."/>
            <person name="Barry K."/>
            <person name="Grigoriev I.V."/>
            <person name="Martin F.M."/>
            <person name="Stajich J.E."/>
            <person name="Smith M.E."/>
            <person name="Bonito G."/>
            <person name="Spatafora J.W."/>
        </authorList>
    </citation>
    <scope>NUCLEOTIDE SEQUENCE [LARGE SCALE GENOMIC DNA]</scope>
    <source>
        <strain evidence="1 2">AD002</strain>
    </source>
</reference>
<protein>
    <submittedName>
        <fullName evidence="1">Uncharacterized protein</fullName>
    </submittedName>
</protein>
<evidence type="ECO:0000313" key="1">
    <source>
        <dbReference type="EMBL" id="RUS34551.1"/>
    </source>
</evidence>
<comment type="caution">
    <text evidence="1">The sequence shown here is derived from an EMBL/GenBank/DDBJ whole genome shotgun (WGS) entry which is preliminary data.</text>
</comment>
<sequence length="234" mass="27493">MVNNNKNNFLTHPGFLPTGLVHDRRGMRKGAPRLGFSPINDREYYTDMAWISGTRNFFSNSWSFHTDGDPSITSTIDINGEYPNDSVKEQIKNIADKINIAGDINIYHGDLAKNTLDDRRWWESPFSPLQTISLSRVVVYFHYSDERFDYQSDEFLKKWLPRLGKFTIQQYVIVVRNFVKFPSKSSLLKRCRLSLPEYKNVKYFLLNGYEDKLDEDEIQDIEQDLKRIFPSQDK</sequence>
<dbReference type="AlphaFoldDB" id="A0A433QXL3"/>
<proteinExistence type="predicted"/>